<organism evidence="3 4">
    <name type="scientific">Fusobacterium nucleatum</name>
    <dbReference type="NCBI Taxonomy" id="851"/>
    <lineage>
        <taxon>Bacteria</taxon>
        <taxon>Fusobacteriati</taxon>
        <taxon>Fusobacteriota</taxon>
        <taxon>Fusobacteriia</taxon>
        <taxon>Fusobacteriales</taxon>
        <taxon>Fusobacteriaceae</taxon>
        <taxon>Fusobacterium</taxon>
    </lineage>
</organism>
<feature type="transmembrane region" description="Helical" evidence="1">
    <location>
        <begin position="147"/>
        <end position="164"/>
    </location>
</feature>
<feature type="transmembrane region" description="Helical" evidence="1">
    <location>
        <begin position="121"/>
        <end position="140"/>
    </location>
</feature>
<dbReference type="PATRIC" id="fig|851.8.peg.1924"/>
<keyword evidence="3" id="KW-0808">Transferase</keyword>
<reference evidence="4" key="1">
    <citation type="submission" date="2016-01" db="EMBL/GenBank/DDBJ databases">
        <authorList>
            <person name="Mitreva M."/>
            <person name="Pepin K.H."/>
            <person name="Mihindukulasuriya K.A."/>
            <person name="Fulton R."/>
            <person name="Fronick C."/>
            <person name="O'Laughlin M."/>
            <person name="Miner T."/>
            <person name="Herter B."/>
            <person name="Rosa B.A."/>
            <person name="Cordes M."/>
            <person name="Tomlinson C."/>
            <person name="Wollam A."/>
            <person name="Palsikar V.B."/>
            <person name="Mardis E.R."/>
            <person name="Wilson R.K."/>
        </authorList>
    </citation>
    <scope>NUCLEOTIDE SEQUENCE [LARGE SCALE GENOMIC DNA]</scope>
    <source>
        <strain evidence="4">MJR7757B</strain>
    </source>
</reference>
<feature type="transmembrane region" description="Helical" evidence="1">
    <location>
        <begin position="75"/>
        <end position="93"/>
    </location>
</feature>
<keyword evidence="1" id="KW-1133">Transmembrane helix</keyword>
<comment type="caution">
    <text evidence="3">The sequence shown here is derived from an EMBL/GenBank/DDBJ whole genome shotgun (WGS) entry which is preliminary data.</text>
</comment>
<dbReference type="Proteomes" id="UP000070401">
    <property type="component" value="Unassembled WGS sequence"/>
</dbReference>
<dbReference type="InterPro" id="IPR002656">
    <property type="entry name" value="Acyl_transf_3_dom"/>
</dbReference>
<evidence type="ECO:0000313" key="3">
    <source>
        <dbReference type="EMBL" id="KXA17695.1"/>
    </source>
</evidence>
<sequence length="335" mass="40054">MKIMDKMILILQSFGILLVVLGHSIKEGTVLHTYIYSFHMPLFFFISGYLLDLSSKSNINFIKFKYFLIKKIQRLLIPYFVISSIAYIPKYILNKFAVRPVEMNLKSYICGFLYPWDNSIIFFWFLPTLFFIMLFTVIFLKELSKKVKNLLIISLLFYIVSGYIKIKFLNIEGILKYTVFFSVGIFYNQNKEKIDNFFKLDKSKYIIIYNIILFINCIKYFFQWDFIIFQELKSLFISLIGILFSISLAKYICKNNIQIFKILYRKSYTIYLYSWFPQVLIRIIGIQILRIEWYYISPISFIFGVLFPVFLNVIIDYAISKKNMPKHYLSILFGL</sequence>
<accession>A0A133NN52</accession>
<feature type="transmembrane region" description="Helical" evidence="1">
    <location>
        <begin position="295"/>
        <end position="319"/>
    </location>
</feature>
<feature type="transmembrane region" description="Helical" evidence="1">
    <location>
        <begin position="170"/>
        <end position="187"/>
    </location>
</feature>
<dbReference type="EMBL" id="LRPY01000187">
    <property type="protein sequence ID" value="KXA17695.1"/>
    <property type="molecule type" value="Genomic_DNA"/>
</dbReference>
<dbReference type="InterPro" id="IPR052734">
    <property type="entry name" value="Nod_factor_acetyltransferase"/>
</dbReference>
<keyword evidence="3" id="KW-0012">Acyltransferase</keyword>
<feature type="transmembrane region" description="Helical" evidence="1">
    <location>
        <begin position="235"/>
        <end position="253"/>
    </location>
</feature>
<evidence type="ECO:0000259" key="2">
    <source>
        <dbReference type="Pfam" id="PF01757"/>
    </source>
</evidence>
<feature type="transmembrane region" description="Helical" evidence="1">
    <location>
        <begin position="207"/>
        <end position="229"/>
    </location>
</feature>
<dbReference type="AlphaFoldDB" id="A0A133NN52"/>
<dbReference type="PANTHER" id="PTHR37312">
    <property type="entry name" value="MEMBRANE-BOUND ACYLTRANSFERASE YKRP-RELATED"/>
    <property type="match status" value="1"/>
</dbReference>
<keyword evidence="1" id="KW-0472">Membrane</keyword>
<feature type="transmembrane region" description="Helical" evidence="1">
    <location>
        <begin position="268"/>
        <end position="289"/>
    </location>
</feature>
<gene>
    <name evidence="3" type="ORF">HMPREF3221_01912</name>
</gene>
<proteinExistence type="predicted"/>
<protein>
    <submittedName>
        <fullName evidence="3">Acyltransferase</fullName>
    </submittedName>
</protein>
<feature type="transmembrane region" description="Helical" evidence="1">
    <location>
        <begin position="34"/>
        <end position="54"/>
    </location>
</feature>
<dbReference type="GO" id="GO:0016747">
    <property type="term" value="F:acyltransferase activity, transferring groups other than amino-acyl groups"/>
    <property type="evidence" value="ECO:0007669"/>
    <property type="project" value="InterPro"/>
</dbReference>
<keyword evidence="4" id="KW-1185">Reference proteome</keyword>
<dbReference type="Pfam" id="PF01757">
    <property type="entry name" value="Acyl_transf_3"/>
    <property type="match status" value="1"/>
</dbReference>
<feature type="domain" description="Acyltransferase 3" evidence="2">
    <location>
        <begin position="11"/>
        <end position="315"/>
    </location>
</feature>
<evidence type="ECO:0000313" key="4">
    <source>
        <dbReference type="Proteomes" id="UP000070401"/>
    </source>
</evidence>
<keyword evidence="1" id="KW-0812">Transmembrane</keyword>
<dbReference type="PANTHER" id="PTHR37312:SF1">
    <property type="entry name" value="MEMBRANE-BOUND ACYLTRANSFERASE YKRP-RELATED"/>
    <property type="match status" value="1"/>
</dbReference>
<evidence type="ECO:0000256" key="1">
    <source>
        <dbReference type="SAM" id="Phobius"/>
    </source>
</evidence>
<name>A0A133NN52_FUSNU</name>